<keyword evidence="2 5" id="KW-0812">Transmembrane</keyword>
<dbReference type="AlphaFoldDB" id="I7MJX6"/>
<dbReference type="KEGG" id="tet:TTHERM_00678600"/>
<keyword evidence="8" id="KW-1185">Reference proteome</keyword>
<gene>
    <name evidence="7" type="ORF">TTHERM_00678600</name>
</gene>
<feature type="transmembrane region" description="Helical" evidence="5">
    <location>
        <begin position="381"/>
        <end position="402"/>
    </location>
</feature>
<dbReference type="RefSeq" id="XP_001027836.2">
    <property type="nucleotide sequence ID" value="XM_001027836.2"/>
</dbReference>
<keyword evidence="3 5" id="KW-1133">Transmembrane helix</keyword>
<keyword evidence="4 5" id="KW-0472">Membrane</keyword>
<feature type="transmembrane region" description="Helical" evidence="5">
    <location>
        <begin position="451"/>
        <end position="473"/>
    </location>
</feature>
<feature type="transmembrane region" description="Helical" evidence="5">
    <location>
        <begin position="235"/>
        <end position="252"/>
    </location>
</feature>
<accession>I7MJX6</accession>
<feature type="transmembrane region" description="Helical" evidence="5">
    <location>
        <begin position="354"/>
        <end position="375"/>
    </location>
</feature>
<dbReference type="eggNOG" id="KOG1304">
    <property type="taxonomic scope" value="Eukaryota"/>
</dbReference>
<sequence length="480" mass="53630">MELQPAEQQNDIIKLANQNSNEAQSFKATIPSVIKDDEQQNNQQVVKGSTVLEATVNMVKSGLGTGILFYPSVFKSCGIILSIIMMILFGLSCYFCWLILSKVICFQESLNRKDPNNQNLTLERAAGILFNKKVKIFLEVITMIYAYGTAIGYCIFVKDSTKDLAGEPLYVILVMFAIYLPLSLYKHIQKLVIFNYLGLTALFIAIGTIIVKSIIAMNDFGSNFPSYKYFEFSQIPLQFGVFSFAYDINGVITEIHASMEEKSKFPTVLRRYLTISCTLGIVVGALGYLAFGDETNDIIFVNFGSMNGYGDVISVLYGIALTAGILMFCFPIGYHLDNFIKVFILKKHTEETNIIQMILTRTAIFFSFGILSIYISGISSIFNLLGCVFCTVLTFTTPFLLLKRAQIKELILIALSTKETQSDKEAQNIYQNIQEEKCTQKTLPRGKTLDIICIIVFLFGLVGGISGIVSTIIQLQQEYS</sequence>
<feature type="transmembrane region" description="Helical" evidence="5">
    <location>
        <begin position="136"/>
        <end position="156"/>
    </location>
</feature>
<evidence type="ECO:0000256" key="4">
    <source>
        <dbReference type="ARBA" id="ARBA00023136"/>
    </source>
</evidence>
<organism evidence="7 8">
    <name type="scientific">Tetrahymena thermophila (strain SB210)</name>
    <dbReference type="NCBI Taxonomy" id="312017"/>
    <lineage>
        <taxon>Eukaryota</taxon>
        <taxon>Sar</taxon>
        <taxon>Alveolata</taxon>
        <taxon>Ciliophora</taxon>
        <taxon>Intramacronucleata</taxon>
        <taxon>Oligohymenophorea</taxon>
        <taxon>Hymenostomatida</taxon>
        <taxon>Tetrahymenina</taxon>
        <taxon>Tetrahymenidae</taxon>
        <taxon>Tetrahymena</taxon>
    </lineage>
</organism>
<feature type="transmembrane region" description="Helical" evidence="5">
    <location>
        <begin position="272"/>
        <end position="292"/>
    </location>
</feature>
<evidence type="ECO:0000256" key="3">
    <source>
        <dbReference type="ARBA" id="ARBA00022989"/>
    </source>
</evidence>
<name>I7MJX6_TETTS</name>
<evidence type="ECO:0000256" key="5">
    <source>
        <dbReference type="SAM" id="Phobius"/>
    </source>
</evidence>
<dbReference type="Proteomes" id="UP000009168">
    <property type="component" value="Unassembled WGS sequence"/>
</dbReference>
<comment type="subcellular location">
    <subcellularLocation>
        <location evidence="1">Membrane</location>
        <topology evidence="1">Multi-pass membrane protein</topology>
    </subcellularLocation>
</comment>
<feature type="transmembrane region" description="Helical" evidence="5">
    <location>
        <begin position="168"/>
        <end position="185"/>
    </location>
</feature>
<dbReference type="EMBL" id="GG662216">
    <property type="protein sequence ID" value="EAS07594.2"/>
    <property type="molecule type" value="Genomic_DNA"/>
</dbReference>
<evidence type="ECO:0000313" key="7">
    <source>
        <dbReference type="EMBL" id="EAS07594.2"/>
    </source>
</evidence>
<dbReference type="STRING" id="312017.I7MJX6"/>
<dbReference type="GeneID" id="7839290"/>
<evidence type="ECO:0000256" key="1">
    <source>
        <dbReference type="ARBA" id="ARBA00004141"/>
    </source>
</evidence>
<dbReference type="InParanoid" id="I7MJX6"/>
<evidence type="ECO:0000313" key="8">
    <source>
        <dbReference type="Proteomes" id="UP000009168"/>
    </source>
</evidence>
<dbReference type="PANTHER" id="PTHR22950">
    <property type="entry name" value="AMINO ACID TRANSPORTER"/>
    <property type="match status" value="1"/>
</dbReference>
<proteinExistence type="predicted"/>
<evidence type="ECO:0000256" key="2">
    <source>
        <dbReference type="ARBA" id="ARBA00022692"/>
    </source>
</evidence>
<feature type="transmembrane region" description="Helical" evidence="5">
    <location>
        <begin position="312"/>
        <end position="334"/>
    </location>
</feature>
<feature type="domain" description="Amino acid transporter transmembrane" evidence="6">
    <location>
        <begin position="48"/>
        <end position="401"/>
    </location>
</feature>
<reference evidence="8" key="1">
    <citation type="journal article" date="2006" name="PLoS Biol.">
        <title>Macronuclear genome sequence of the ciliate Tetrahymena thermophila, a model eukaryote.</title>
        <authorList>
            <person name="Eisen J.A."/>
            <person name="Coyne R.S."/>
            <person name="Wu M."/>
            <person name="Wu D."/>
            <person name="Thiagarajan M."/>
            <person name="Wortman J.R."/>
            <person name="Badger J.H."/>
            <person name="Ren Q."/>
            <person name="Amedeo P."/>
            <person name="Jones K.M."/>
            <person name="Tallon L.J."/>
            <person name="Delcher A.L."/>
            <person name="Salzberg S.L."/>
            <person name="Silva J.C."/>
            <person name="Haas B.J."/>
            <person name="Majoros W.H."/>
            <person name="Farzad M."/>
            <person name="Carlton J.M."/>
            <person name="Smith R.K. Jr."/>
            <person name="Garg J."/>
            <person name="Pearlman R.E."/>
            <person name="Karrer K.M."/>
            <person name="Sun L."/>
            <person name="Manning G."/>
            <person name="Elde N.C."/>
            <person name="Turkewitz A.P."/>
            <person name="Asai D.J."/>
            <person name="Wilkes D.E."/>
            <person name="Wang Y."/>
            <person name="Cai H."/>
            <person name="Collins K."/>
            <person name="Stewart B.A."/>
            <person name="Lee S.R."/>
            <person name="Wilamowska K."/>
            <person name="Weinberg Z."/>
            <person name="Ruzzo W.L."/>
            <person name="Wloga D."/>
            <person name="Gaertig J."/>
            <person name="Frankel J."/>
            <person name="Tsao C.-C."/>
            <person name="Gorovsky M.A."/>
            <person name="Keeling P.J."/>
            <person name="Waller R.F."/>
            <person name="Patron N.J."/>
            <person name="Cherry J.M."/>
            <person name="Stover N.A."/>
            <person name="Krieger C.J."/>
            <person name="del Toro C."/>
            <person name="Ryder H.F."/>
            <person name="Williamson S.C."/>
            <person name="Barbeau R.A."/>
            <person name="Hamilton E.P."/>
            <person name="Orias E."/>
        </authorList>
    </citation>
    <scope>NUCLEOTIDE SEQUENCE [LARGE SCALE GENOMIC DNA]</scope>
    <source>
        <strain evidence="8">SB210</strain>
    </source>
</reference>
<dbReference type="OrthoDB" id="339469at2759"/>
<evidence type="ECO:0000259" key="6">
    <source>
        <dbReference type="Pfam" id="PF01490"/>
    </source>
</evidence>
<dbReference type="GO" id="GO:0016020">
    <property type="term" value="C:membrane"/>
    <property type="evidence" value="ECO:0007669"/>
    <property type="project" value="UniProtKB-SubCell"/>
</dbReference>
<protein>
    <submittedName>
        <fullName evidence="7">Transmembrane amino acid transporter protein</fullName>
    </submittedName>
</protein>
<dbReference type="Pfam" id="PF01490">
    <property type="entry name" value="Aa_trans"/>
    <property type="match status" value="1"/>
</dbReference>
<dbReference type="GO" id="GO:0015179">
    <property type="term" value="F:L-amino acid transmembrane transporter activity"/>
    <property type="evidence" value="ECO:0007669"/>
    <property type="project" value="TreeGrafter"/>
</dbReference>
<dbReference type="InterPro" id="IPR013057">
    <property type="entry name" value="AA_transpt_TM"/>
</dbReference>
<feature type="transmembrane region" description="Helical" evidence="5">
    <location>
        <begin position="192"/>
        <end position="215"/>
    </location>
</feature>
<feature type="transmembrane region" description="Helical" evidence="5">
    <location>
        <begin position="79"/>
        <end position="100"/>
    </location>
</feature>